<dbReference type="EMBL" id="DSYQ01000012">
    <property type="protein sequence ID" value="HGT71172.1"/>
    <property type="molecule type" value="Genomic_DNA"/>
</dbReference>
<keyword evidence="1" id="KW-0812">Transmembrane</keyword>
<sequence length="212" mass="24596">MFRKKKYIYLILSFLMGITYFYLSFLVDRDIFRKFDYENMITIQNKFDRRVDLPFSIITLLGSSEVVSAILACLFISLLLVKRYFFAGLILYFTIFIIEITSKLLIYHPAPPSFLNRYIFNFHLPSSFIVHTSFSYPSGHMARVSFLAVIFLFLLSLVKINSFKKIIIAIVIISFITVTYISRIYLGEHWFSDVLGGLILGSGIAFLAISFF</sequence>
<dbReference type="Pfam" id="PF01569">
    <property type="entry name" value="PAP2"/>
    <property type="match status" value="1"/>
</dbReference>
<feature type="transmembrane region" description="Helical" evidence="1">
    <location>
        <begin position="6"/>
        <end position="27"/>
    </location>
</feature>
<gene>
    <name evidence="3" type="ORF">ENT43_02855</name>
</gene>
<feature type="transmembrane region" description="Helical" evidence="1">
    <location>
        <begin position="191"/>
        <end position="211"/>
    </location>
</feature>
<dbReference type="Gene3D" id="1.20.144.10">
    <property type="entry name" value="Phosphatidic acid phosphatase type 2/haloperoxidase"/>
    <property type="match status" value="1"/>
</dbReference>
<feature type="transmembrane region" description="Helical" evidence="1">
    <location>
        <begin position="53"/>
        <end position="78"/>
    </location>
</feature>
<dbReference type="SMART" id="SM00014">
    <property type="entry name" value="acidPPc"/>
    <property type="match status" value="1"/>
</dbReference>
<evidence type="ECO:0000259" key="2">
    <source>
        <dbReference type="SMART" id="SM00014"/>
    </source>
</evidence>
<name>A0A7C4M3D6_UNCC3</name>
<dbReference type="InterPro" id="IPR000326">
    <property type="entry name" value="PAP2/HPO"/>
</dbReference>
<keyword evidence="1" id="KW-1133">Transmembrane helix</keyword>
<evidence type="ECO:0000256" key="1">
    <source>
        <dbReference type="SAM" id="Phobius"/>
    </source>
</evidence>
<dbReference type="PANTHER" id="PTHR14969:SF13">
    <property type="entry name" value="AT30094P"/>
    <property type="match status" value="1"/>
</dbReference>
<comment type="caution">
    <text evidence="3">The sequence shown here is derived from an EMBL/GenBank/DDBJ whole genome shotgun (WGS) entry which is preliminary data.</text>
</comment>
<feature type="transmembrane region" description="Helical" evidence="1">
    <location>
        <begin position="142"/>
        <end position="160"/>
    </location>
</feature>
<reference evidence="3" key="1">
    <citation type="journal article" date="2020" name="mSystems">
        <title>Genome- and Community-Level Interaction Insights into Carbon Utilization and Element Cycling Functions of Hydrothermarchaeota in Hydrothermal Sediment.</title>
        <authorList>
            <person name="Zhou Z."/>
            <person name="Liu Y."/>
            <person name="Xu W."/>
            <person name="Pan J."/>
            <person name="Luo Z.H."/>
            <person name="Li M."/>
        </authorList>
    </citation>
    <scope>NUCLEOTIDE SEQUENCE [LARGE SCALE GENOMIC DNA]</scope>
    <source>
        <strain evidence="3">SpSt-579</strain>
    </source>
</reference>
<dbReference type="GO" id="GO:0042392">
    <property type="term" value="F:sphingosine-1-phosphate phosphatase activity"/>
    <property type="evidence" value="ECO:0007669"/>
    <property type="project" value="TreeGrafter"/>
</dbReference>
<accession>A0A7C4M3D6</accession>
<feature type="transmembrane region" description="Helical" evidence="1">
    <location>
        <begin position="167"/>
        <end position="185"/>
    </location>
</feature>
<dbReference type="InterPro" id="IPR036938">
    <property type="entry name" value="PAP2/HPO_sf"/>
</dbReference>
<dbReference type="AlphaFoldDB" id="A0A7C4M3D6"/>
<feature type="transmembrane region" description="Helical" evidence="1">
    <location>
        <begin position="84"/>
        <end position="106"/>
    </location>
</feature>
<protein>
    <submittedName>
        <fullName evidence="3">Phosphatase PAP2 family protein</fullName>
    </submittedName>
</protein>
<dbReference type="SUPFAM" id="SSF48317">
    <property type="entry name" value="Acid phosphatase/Vanadium-dependent haloperoxidase"/>
    <property type="match status" value="1"/>
</dbReference>
<organism evidence="3">
    <name type="scientific">candidate division CPR3 bacterium</name>
    <dbReference type="NCBI Taxonomy" id="2268181"/>
    <lineage>
        <taxon>Bacteria</taxon>
        <taxon>Bacteria division CPR3</taxon>
    </lineage>
</organism>
<evidence type="ECO:0000313" key="3">
    <source>
        <dbReference type="EMBL" id="HGT71172.1"/>
    </source>
</evidence>
<dbReference type="PANTHER" id="PTHR14969">
    <property type="entry name" value="SPHINGOSINE-1-PHOSPHATE PHOSPHOHYDROLASE"/>
    <property type="match status" value="1"/>
</dbReference>
<feature type="domain" description="Phosphatidic acid phosphatase type 2/haloperoxidase" evidence="2">
    <location>
        <begin position="84"/>
        <end position="209"/>
    </location>
</feature>
<proteinExistence type="predicted"/>
<keyword evidence="1" id="KW-0472">Membrane</keyword>